<dbReference type="AlphaFoldDB" id="A0A8H7UKP9"/>
<evidence type="ECO:0000256" key="3">
    <source>
        <dbReference type="ARBA" id="ARBA00023002"/>
    </source>
</evidence>
<dbReference type="SUPFAM" id="SSF51735">
    <property type="entry name" value="NAD(P)-binding Rossmann-fold domains"/>
    <property type="match status" value="1"/>
</dbReference>
<dbReference type="PROSITE" id="PS00061">
    <property type="entry name" value="ADH_SHORT"/>
    <property type="match status" value="1"/>
</dbReference>
<proteinExistence type="inferred from homology"/>
<dbReference type="InterPro" id="IPR002347">
    <property type="entry name" value="SDR_fam"/>
</dbReference>
<dbReference type="PRINTS" id="PR00080">
    <property type="entry name" value="SDRFAMILY"/>
</dbReference>
<dbReference type="InterPro" id="IPR036291">
    <property type="entry name" value="NAD(P)-bd_dom_sf"/>
</dbReference>
<keyword evidence="2" id="KW-0521">NADP</keyword>
<evidence type="ECO:0000313" key="5">
    <source>
        <dbReference type="Proteomes" id="UP000612746"/>
    </source>
</evidence>
<comment type="caution">
    <text evidence="4">The sequence shown here is derived from an EMBL/GenBank/DDBJ whole genome shotgun (WGS) entry which is preliminary data.</text>
</comment>
<evidence type="ECO:0008006" key="6">
    <source>
        <dbReference type="Google" id="ProtNLM"/>
    </source>
</evidence>
<gene>
    <name evidence="4" type="ORF">INT44_002092</name>
</gene>
<evidence type="ECO:0000256" key="2">
    <source>
        <dbReference type="ARBA" id="ARBA00022857"/>
    </source>
</evidence>
<dbReference type="Gene3D" id="3.40.50.720">
    <property type="entry name" value="NAD(P)-binding Rossmann-like Domain"/>
    <property type="match status" value="1"/>
</dbReference>
<keyword evidence="5" id="KW-1185">Reference proteome</keyword>
<sequence>MSNQSTASAPSDRLAQIKGHIALDKPTMAGKVCIITGASSLYGIGRASALAMAKQSPTAIYVTDLSTDNLEELAETVQKKFPSVKCYARKIDAASDEDVRSIINEAMTTFGRLDVFFANAGVASGTHIKDETAESFMRMMKINALSVFLAIKHAGQAMQVTGKGGKEHSGGSIIGTASVAGIRSGAGSSEYSASKAAVINLAQTAAYQYGRTNVRVNAICPGLIETGMTKQTFDYARSRGNEHKIGQLNPLARYGIAGEIASVVAFLASDDASYVNGQAWAVDGGLSSSHPIVPGKFH</sequence>
<accession>A0A8H7UKP9</accession>
<evidence type="ECO:0000313" key="4">
    <source>
        <dbReference type="EMBL" id="KAG2185302.1"/>
    </source>
</evidence>
<dbReference type="PRINTS" id="PR00081">
    <property type="entry name" value="GDHRDH"/>
</dbReference>
<dbReference type="PANTHER" id="PTHR43180">
    <property type="entry name" value="3-OXOACYL-(ACYL-CARRIER-PROTEIN) REDUCTASE (AFU_ORTHOLOGUE AFUA_6G11210)"/>
    <property type="match status" value="1"/>
</dbReference>
<organism evidence="4 5">
    <name type="scientific">Umbelopsis vinacea</name>
    <dbReference type="NCBI Taxonomy" id="44442"/>
    <lineage>
        <taxon>Eukaryota</taxon>
        <taxon>Fungi</taxon>
        <taxon>Fungi incertae sedis</taxon>
        <taxon>Mucoromycota</taxon>
        <taxon>Mucoromycotina</taxon>
        <taxon>Umbelopsidomycetes</taxon>
        <taxon>Umbelopsidales</taxon>
        <taxon>Umbelopsidaceae</taxon>
        <taxon>Umbelopsis</taxon>
    </lineage>
</organism>
<dbReference type="GO" id="GO:0016491">
    <property type="term" value="F:oxidoreductase activity"/>
    <property type="evidence" value="ECO:0007669"/>
    <property type="project" value="UniProtKB-KW"/>
</dbReference>
<dbReference type="PANTHER" id="PTHR43180:SF66">
    <property type="entry name" value="SHORT-CHAIN DEHYDROGENASE_REDUCTASE FAMILY PROTEIN"/>
    <property type="match status" value="1"/>
</dbReference>
<reference evidence="4" key="1">
    <citation type="submission" date="2020-12" db="EMBL/GenBank/DDBJ databases">
        <title>Metabolic potential, ecology and presence of endohyphal bacteria is reflected in genomic diversity of Mucoromycotina.</title>
        <authorList>
            <person name="Muszewska A."/>
            <person name="Okrasinska A."/>
            <person name="Steczkiewicz K."/>
            <person name="Drgas O."/>
            <person name="Orlowska M."/>
            <person name="Perlinska-Lenart U."/>
            <person name="Aleksandrzak-Piekarczyk T."/>
            <person name="Szatraj K."/>
            <person name="Zielenkiewicz U."/>
            <person name="Pilsyk S."/>
            <person name="Malc E."/>
            <person name="Mieczkowski P."/>
            <person name="Kruszewska J.S."/>
            <person name="Biernat P."/>
            <person name="Pawlowska J."/>
        </authorList>
    </citation>
    <scope>NUCLEOTIDE SEQUENCE</scope>
    <source>
        <strain evidence="4">WA0000051536</strain>
    </source>
</reference>
<comment type="similarity">
    <text evidence="1">Belongs to the short-chain dehydrogenases/reductases (SDR) family.</text>
</comment>
<dbReference type="InterPro" id="IPR020904">
    <property type="entry name" value="Sc_DH/Rdtase_CS"/>
</dbReference>
<dbReference type="OrthoDB" id="4131217at2759"/>
<dbReference type="CDD" id="cd05233">
    <property type="entry name" value="SDR_c"/>
    <property type="match status" value="1"/>
</dbReference>
<dbReference type="Proteomes" id="UP000612746">
    <property type="component" value="Unassembled WGS sequence"/>
</dbReference>
<name>A0A8H7UKP9_9FUNG</name>
<evidence type="ECO:0000256" key="1">
    <source>
        <dbReference type="ARBA" id="ARBA00006484"/>
    </source>
</evidence>
<protein>
    <recommendedName>
        <fullName evidence="6">NAD(P)-binding protein</fullName>
    </recommendedName>
</protein>
<dbReference type="Pfam" id="PF13561">
    <property type="entry name" value="adh_short_C2"/>
    <property type="match status" value="1"/>
</dbReference>
<dbReference type="FunFam" id="3.40.50.720:FF:000084">
    <property type="entry name" value="Short-chain dehydrogenase reductase"/>
    <property type="match status" value="1"/>
</dbReference>
<dbReference type="EMBL" id="JAEPRA010000005">
    <property type="protein sequence ID" value="KAG2185302.1"/>
    <property type="molecule type" value="Genomic_DNA"/>
</dbReference>
<keyword evidence="3" id="KW-0560">Oxidoreductase</keyword>